<dbReference type="InterPro" id="IPR019412">
    <property type="entry name" value="IML2/TPR_39"/>
</dbReference>
<name>A0ABR3V100_HUMIN</name>
<feature type="region of interest" description="Disordered" evidence="5">
    <location>
        <begin position="761"/>
        <end position="833"/>
    </location>
</feature>
<evidence type="ECO:0000256" key="4">
    <source>
        <dbReference type="ARBA" id="ARBA00043897"/>
    </source>
</evidence>
<organism evidence="6 7">
    <name type="scientific">Humicola insolens</name>
    <name type="common">Soft-rot fungus</name>
    <dbReference type="NCBI Taxonomy" id="85995"/>
    <lineage>
        <taxon>Eukaryota</taxon>
        <taxon>Fungi</taxon>
        <taxon>Dikarya</taxon>
        <taxon>Ascomycota</taxon>
        <taxon>Pezizomycotina</taxon>
        <taxon>Sordariomycetes</taxon>
        <taxon>Sordariomycetidae</taxon>
        <taxon>Sordariales</taxon>
        <taxon>Chaetomiaceae</taxon>
        <taxon>Mycothermus</taxon>
    </lineage>
</organism>
<evidence type="ECO:0000313" key="6">
    <source>
        <dbReference type="EMBL" id="KAL1835453.1"/>
    </source>
</evidence>
<evidence type="ECO:0000256" key="5">
    <source>
        <dbReference type="SAM" id="MobiDB-lite"/>
    </source>
</evidence>
<dbReference type="PANTHER" id="PTHR31859">
    <property type="entry name" value="TETRATRICOPEPTIDE REPEAT PROTEIN 39 FAMILY MEMBER"/>
    <property type="match status" value="1"/>
</dbReference>
<feature type="region of interest" description="Disordered" evidence="5">
    <location>
        <begin position="247"/>
        <end position="284"/>
    </location>
</feature>
<feature type="compositionally biased region" description="Basic and acidic residues" evidence="5">
    <location>
        <begin position="818"/>
        <end position="833"/>
    </location>
</feature>
<comment type="subunit">
    <text evidence="1">Interacts with lipid droplet proteins.</text>
</comment>
<evidence type="ECO:0000256" key="1">
    <source>
        <dbReference type="ARBA" id="ARBA00011408"/>
    </source>
</evidence>
<feature type="compositionally biased region" description="Polar residues" evidence="5">
    <location>
        <begin position="26"/>
        <end position="37"/>
    </location>
</feature>
<feature type="compositionally biased region" description="Polar residues" evidence="5">
    <location>
        <begin position="259"/>
        <end position="272"/>
    </location>
</feature>
<feature type="region of interest" description="Disordered" evidence="5">
    <location>
        <begin position="1"/>
        <end position="55"/>
    </location>
</feature>
<sequence length="885" mass="96982">MSGLRSWFRGSSAAASSKASSKDATPKQSPNSSTSTLHHAKDKPRPATPPSEREARDIEDAMAAAGRIMNDDIDGAESVLRLRQDASAFHSLGLGVTTFMRSVLGFEKDIMAEAASRLNETETRAWNDMKRAQKEAEKAANGSASVGGYWYSSKPAAPDPKAAGAKGSGSAIYPPGSEFALVNAEAQLMGAVVGVMHETLAESLKGFYKLRKAYVTLDTIMQAEERPSFSEDLMPGSFDPSEFADLEEEMAQESRRGTDSANEPENGDSASQVAHLPNGKASTQDTATIDQKLPNLTISPTAEPQPPNSHPSFDTLNATGADKSLFTTSVDIFIHSGANMCFGILLLLLSMVPPALSRLLSIIGFKGDRDRGLRMLWQATKFDNINGALAGLVLLNYYNTFLAMADILPPDHDPDDKTKSGGDSSGSDETSEGSHEGISYPLAKCAALLATMRQRYPASPLWRLEEARMDANARRLDDAMALLAENQGGCRMVQIAALNSFELSMSALFAMDWPAMRDGFLKCVELNSWSHALYYYMAGVAEVEMYRDVADAIRRVEGAVDGGYEKADLDTLRAKALEHKRTAEGFLRQVTRVAGKKRFMARQLPFEVFVCRKLQKWEDRAAAAASAGPESEKAEPLHLVDAVMVSPAMEMVYLWNGSKRMSPEQLARARRLLTWERCTAPRGLVERVREKEKDEEAVQVLADAALARQMGACEEARRLVEGILAVDRTHFKGPTRDDYCISAAHYELAALSWHAVWDPTQWPQQDASSSPSASIITKNTDTTGAASTNAEKTQKIKDKEQKTKIQEKVDAEITTTSADKETEKKDDTSAEEDPIKSFRRAKTLECQQHLDRAAKTDGFVLDARLGMRVKAGMETVEWFKARKGW</sequence>
<comment type="caution">
    <text evidence="6">The sequence shown here is derived from an EMBL/GenBank/DDBJ whole genome shotgun (WGS) entry which is preliminary data.</text>
</comment>
<gene>
    <name evidence="6" type="ORF">VTJ49DRAFT_6698</name>
</gene>
<dbReference type="PANTHER" id="PTHR31859:SF1">
    <property type="entry name" value="TETRATRICOPEPTIDE REPEAT PROTEIN 39C"/>
    <property type="match status" value="1"/>
</dbReference>
<comment type="function">
    <text evidence="4">Inclusion body (IB) resident protein that interacts strongly with lipid droplet (LD) proteins. Involved in LD-mediated IB clearing after protein folding stress, probably by enabling access to the IBs of an LD-stored soluble sterol derivative that acts as a chaperone in inclusion clearing.</text>
</comment>
<dbReference type="Proteomes" id="UP001583172">
    <property type="component" value="Unassembled WGS sequence"/>
</dbReference>
<feature type="compositionally biased region" description="Basic and acidic residues" evidence="5">
    <location>
        <begin position="792"/>
        <end position="811"/>
    </location>
</feature>
<proteinExistence type="predicted"/>
<feature type="compositionally biased region" description="Low complexity" evidence="5">
    <location>
        <begin position="763"/>
        <end position="776"/>
    </location>
</feature>
<dbReference type="Pfam" id="PF10300">
    <property type="entry name" value="Iml2-TPR_39"/>
    <property type="match status" value="1"/>
</dbReference>
<feature type="region of interest" description="Disordered" evidence="5">
    <location>
        <begin position="297"/>
        <end position="316"/>
    </location>
</feature>
<evidence type="ECO:0000313" key="7">
    <source>
        <dbReference type="Proteomes" id="UP001583172"/>
    </source>
</evidence>
<evidence type="ECO:0000256" key="2">
    <source>
        <dbReference type="ARBA" id="ARBA00018424"/>
    </source>
</evidence>
<protein>
    <recommendedName>
        <fullName evidence="2">Inclusion body clearance protein IML2</fullName>
    </recommendedName>
    <alternativeName>
        <fullName evidence="3">Inclusion body clearance protein iml2</fullName>
    </alternativeName>
</protein>
<keyword evidence="7" id="KW-1185">Reference proteome</keyword>
<evidence type="ECO:0000256" key="3">
    <source>
        <dbReference type="ARBA" id="ARBA00019539"/>
    </source>
</evidence>
<reference evidence="6 7" key="1">
    <citation type="journal article" date="2024" name="Commun. Biol.">
        <title>Comparative genomic analysis of thermophilic fungi reveals convergent evolutionary adaptations and gene losses.</title>
        <authorList>
            <person name="Steindorff A.S."/>
            <person name="Aguilar-Pontes M.V."/>
            <person name="Robinson A.J."/>
            <person name="Andreopoulos B."/>
            <person name="LaButti K."/>
            <person name="Kuo A."/>
            <person name="Mondo S."/>
            <person name="Riley R."/>
            <person name="Otillar R."/>
            <person name="Haridas S."/>
            <person name="Lipzen A."/>
            <person name="Grimwood J."/>
            <person name="Schmutz J."/>
            <person name="Clum A."/>
            <person name="Reid I.D."/>
            <person name="Moisan M.C."/>
            <person name="Butler G."/>
            <person name="Nguyen T.T.M."/>
            <person name="Dewar K."/>
            <person name="Conant G."/>
            <person name="Drula E."/>
            <person name="Henrissat B."/>
            <person name="Hansel C."/>
            <person name="Singer S."/>
            <person name="Hutchinson M.I."/>
            <person name="de Vries R.P."/>
            <person name="Natvig D.O."/>
            <person name="Powell A.J."/>
            <person name="Tsang A."/>
            <person name="Grigoriev I.V."/>
        </authorList>
    </citation>
    <scope>NUCLEOTIDE SEQUENCE [LARGE SCALE GENOMIC DNA]</scope>
    <source>
        <strain evidence="6 7">CBS 620.91</strain>
    </source>
</reference>
<accession>A0ABR3V100</accession>
<feature type="compositionally biased region" description="Polar residues" evidence="5">
    <location>
        <begin position="777"/>
        <end position="791"/>
    </location>
</feature>
<dbReference type="EMBL" id="JAZGSY010000657">
    <property type="protein sequence ID" value="KAL1835453.1"/>
    <property type="molecule type" value="Genomic_DNA"/>
</dbReference>
<feature type="region of interest" description="Disordered" evidence="5">
    <location>
        <begin position="412"/>
        <end position="436"/>
    </location>
</feature>